<proteinExistence type="predicted"/>
<dbReference type="EMBL" id="GL377309">
    <property type="protein sequence ID" value="EFI94638.1"/>
    <property type="molecule type" value="Genomic_DNA"/>
</dbReference>
<evidence type="ECO:0000313" key="1">
    <source>
        <dbReference type="EMBL" id="EFI94638.1"/>
    </source>
</evidence>
<protein>
    <submittedName>
        <fullName evidence="1">Uncharacterized protein</fullName>
    </submittedName>
</protein>
<keyword evidence="2" id="KW-1185">Reference proteome</keyword>
<dbReference type="AlphaFoldDB" id="D8QAU4"/>
<dbReference type="InParanoid" id="D8QAU4"/>
<dbReference type="HOGENOM" id="CLU_037152_0_0_1"/>
<dbReference type="OrthoDB" id="2750929at2759"/>
<name>D8QAU4_SCHCM</name>
<dbReference type="GeneID" id="9594290"/>
<dbReference type="eggNOG" id="ENOG502T145">
    <property type="taxonomic scope" value="Eukaryota"/>
</dbReference>
<accession>D8QAU4</accession>
<sequence length="444" mass="49250">MEQAYRKHEAVGATVVGIKKNPLTQKEQRYPSIETLDPARLGPSDVLDFSVRAQPTIQLPSGRAKFTYHQPGGLLANGRSSVVRFPAEAVGFLYFHAPSCSLRFRIVPSRLPEDFDTGRDLLLPNGDDTWCVRPSTLACCRVMEHVKRHILQEGLVTASALQARACTIATLDRRKISDRDLLDLSGSARRVRVRLTRPNGAAMRLLIRYGDSSSRTPISDGTRGFLYYHATPNPYDNAIRLRLASSVAEFDDAPDLREPFFDTPWGITLATIATTPSRKALLDYLVQEGLADEVVVRHLQMTRSVSRPHDVFFVNFLSRCTHIELCGDDGARARIKLESPFRDSDYKRPTYEGAALARLAILALNDTTMTVGIRIEKLLHGPRLLPHVSADGRGGSLPSEGKEVARYRTGVPVTTHVRKDSVAGRILLQMMAQEDGEGRALEAQ</sequence>
<organism evidence="2">
    <name type="scientific">Schizophyllum commune (strain H4-8 / FGSC 9210)</name>
    <name type="common">Split gill fungus</name>
    <dbReference type="NCBI Taxonomy" id="578458"/>
    <lineage>
        <taxon>Eukaryota</taxon>
        <taxon>Fungi</taxon>
        <taxon>Dikarya</taxon>
        <taxon>Basidiomycota</taxon>
        <taxon>Agaricomycotina</taxon>
        <taxon>Agaricomycetes</taxon>
        <taxon>Agaricomycetidae</taxon>
        <taxon>Agaricales</taxon>
        <taxon>Schizophyllaceae</taxon>
        <taxon>Schizophyllum</taxon>
    </lineage>
</organism>
<dbReference type="Proteomes" id="UP000007431">
    <property type="component" value="Unassembled WGS sequence"/>
</dbReference>
<gene>
    <name evidence="1" type="ORF">SCHCODRAFT_111013</name>
</gene>
<reference evidence="1 2" key="1">
    <citation type="journal article" date="2010" name="Nat. Biotechnol.">
        <title>Genome sequence of the model mushroom Schizophyllum commune.</title>
        <authorList>
            <person name="Ohm R.A."/>
            <person name="de Jong J.F."/>
            <person name="Lugones L.G."/>
            <person name="Aerts A."/>
            <person name="Kothe E."/>
            <person name="Stajich J.E."/>
            <person name="de Vries R.P."/>
            <person name="Record E."/>
            <person name="Levasseur A."/>
            <person name="Baker S.E."/>
            <person name="Bartholomew K.A."/>
            <person name="Coutinho P.M."/>
            <person name="Erdmann S."/>
            <person name="Fowler T.J."/>
            <person name="Gathman A.C."/>
            <person name="Lombard V."/>
            <person name="Henrissat B."/>
            <person name="Knabe N."/>
            <person name="Kuees U."/>
            <person name="Lilly W.W."/>
            <person name="Lindquist E."/>
            <person name="Lucas S."/>
            <person name="Magnuson J.K."/>
            <person name="Piumi F."/>
            <person name="Raudaskoski M."/>
            <person name="Salamov A."/>
            <person name="Schmutz J."/>
            <person name="Schwarze F.W.M.R."/>
            <person name="vanKuyk P.A."/>
            <person name="Horton J.S."/>
            <person name="Grigoriev I.V."/>
            <person name="Woesten H.A.B."/>
        </authorList>
    </citation>
    <scope>NUCLEOTIDE SEQUENCE [LARGE SCALE GENOMIC DNA]</scope>
    <source>
        <strain evidence="2">H4-8 / FGSC 9210</strain>
    </source>
</reference>
<dbReference type="VEuPathDB" id="FungiDB:SCHCODRAFT_02510465"/>
<dbReference type="KEGG" id="scm:SCHCO_02510465"/>
<feature type="non-terminal residue" evidence="1">
    <location>
        <position position="444"/>
    </location>
</feature>
<evidence type="ECO:0000313" key="2">
    <source>
        <dbReference type="Proteomes" id="UP000007431"/>
    </source>
</evidence>